<accession>A0A9X2DWX7</accession>
<proteinExistence type="predicted"/>
<comment type="caution">
    <text evidence="1">The sequence shown here is derived from an EMBL/GenBank/DDBJ whole genome shotgun (WGS) entry which is preliminary data.</text>
</comment>
<reference evidence="1" key="1">
    <citation type="submission" date="2022-06" db="EMBL/GenBank/DDBJ databases">
        <title>Whole genome shotgun sequencing (WGS) of Rathayibacter sp. ZW T2_19, isolated from stored onions (Allium cepa).</title>
        <authorList>
            <person name="Stoll D.A."/>
            <person name="Huch M."/>
        </authorList>
    </citation>
    <scope>NUCLEOTIDE SEQUENCE</scope>
    <source>
        <strain evidence="1">ZW T2_19</strain>
    </source>
</reference>
<dbReference type="EMBL" id="JAMRYM010000002">
    <property type="protein sequence ID" value="MCM6761103.1"/>
    <property type="molecule type" value="Genomic_DNA"/>
</dbReference>
<dbReference type="InterPro" id="IPR005583">
    <property type="entry name" value="YaaA"/>
</dbReference>
<protein>
    <submittedName>
        <fullName evidence="1">Peroxide stress protein YaaA</fullName>
    </submittedName>
</protein>
<organism evidence="1 2">
    <name type="scientific">Rathayibacter rubneri</name>
    <dbReference type="NCBI Taxonomy" id="2950106"/>
    <lineage>
        <taxon>Bacteria</taxon>
        <taxon>Bacillati</taxon>
        <taxon>Actinomycetota</taxon>
        <taxon>Actinomycetes</taxon>
        <taxon>Micrococcales</taxon>
        <taxon>Microbacteriaceae</taxon>
        <taxon>Rathayibacter</taxon>
    </lineage>
</organism>
<dbReference type="GO" id="GO:0005829">
    <property type="term" value="C:cytosol"/>
    <property type="evidence" value="ECO:0007669"/>
    <property type="project" value="TreeGrafter"/>
</dbReference>
<dbReference type="PANTHER" id="PTHR30283:SF4">
    <property type="entry name" value="PEROXIDE STRESS RESISTANCE PROTEIN YAAA"/>
    <property type="match status" value="1"/>
</dbReference>
<dbReference type="GO" id="GO:0033194">
    <property type="term" value="P:response to hydroperoxide"/>
    <property type="evidence" value="ECO:0007669"/>
    <property type="project" value="TreeGrafter"/>
</dbReference>
<dbReference type="RefSeq" id="WP_251943001.1">
    <property type="nucleotide sequence ID" value="NZ_JAMRYM010000002.1"/>
</dbReference>
<sequence>MHVLLPPSETKRPGGATVFALEALAFPELSSLRRELRDALVELSADPEASARALKLSPRQTGEIERNAELPLAPAMPAIDRFDGVLYDSLGAATLDAAERSFLARTVLIQSALWGPVAALDPIPAYRLSHDSRIPGKPLRRWWAGSAGAALSSLEGLVLDLRSEAYAALGPLASGEGRFFVRVRSRGADGVLRNLNHFNKQSKGLFVRALAEDAVATDSLTELSRWSAGRGFELSLNESTGELDLVVPEA</sequence>
<dbReference type="Pfam" id="PF03883">
    <property type="entry name" value="H2O2_YaaD"/>
    <property type="match status" value="1"/>
</dbReference>
<dbReference type="PANTHER" id="PTHR30283">
    <property type="entry name" value="PEROXIDE STRESS RESPONSE PROTEIN YAAA"/>
    <property type="match status" value="1"/>
</dbReference>
<name>A0A9X2DWX7_9MICO</name>
<evidence type="ECO:0000313" key="1">
    <source>
        <dbReference type="EMBL" id="MCM6761103.1"/>
    </source>
</evidence>
<dbReference type="AlphaFoldDB" id="A0A9X2DWX7"/>
<gene>
    <name evidence="1" type="primary">yaaA</name>
    <name evidence="1" type="ORF">NB037_01610</name>
</gene>
<evidence type="ECO:0000313" key="2">
    <source>
        <dbReference type="Proteomes" id="UP001155240"/>
    </source>
</evidence>
<dbReference type="Proteomes" id="UP001155240">
    <property type="component" value="Unassembled WGS sequence"/>
</dbReference>
<keyword evidence="2" id="KW-1185">Reference proteome</keyword>